<feature type="compositionally biased region" description="Pro residues" evidence="1">
    <location>
        <begin position="477"/>
        <end position="492"/>
    </location>
</feature>
<reference evidence="2" key="2">
    <citation type="submission" date="2023-02" db="EMBL/GenBank/DDBJ databases">
        <authorList>
            <person name="Sun Q."/>
            <person name="Mori K."/>
        </authorList>
    </citation>
    <scope>NUCLEOTIDE SEQUENCE</scope>
    <source>
        <strain evidence="2">NBRC 110608</strain>
    </source>
</reference>
<sequence>MRSRARRASRPTTTNGPTPPRCAGSGSPHEQRPLPGASGGAVPRLARARPPGGPAERALAVGVVGRRAGGARLAGSASVAHAGRSFEHVKVSTSGARTLGQAGRDAAAFGRELSRIQRLAGTALTKRGQLQRDLAQLLHDRPAELAAVGPSGRQAYDNEIARVRRAISYQEGVINGLHRDLVRLRKRFKDSLIRMVPPEIYQWWLDADGTRDAVTAAGTMITTGRASKTMVQAVNQHKAAVAAGDPKRAAEALRRMAVARKTLVQPGDIAAAQRRARQAMRSPAAQKVLTSPPARRIIDSKTITALRDSPITKVGRRVILPVGVADTVYSGYQDVRDGDGHQGARGVITRTAGGAAMVGAPLMFFPPTAVAGAVLVGGWMLWKGGNAVWDKRQSISRLLSRAEPLKVTGTLKGPPPPKRPQPPARATPQQTGDAARRLAELHRRQQPPEARNIRQVRLPEELTVTAPTPAPVSATPASPPPAPAPAQPPVGPPLVGATR</sequence>
<evidence type="ECO:0000256" key="1">
    <source>
        <dbReference type="SAM" id="MobiDB-lite"/>
    </source>
</evidence>
<feature type="region of interest" description="Disordered" evidence="1">
    <location>
        <begin position="1"/>
        <end position="55"/>
    </location>
</feature>
<accession>A0ABN6YN90</accession>
<reference evidence="2" key="1">
    <citation type="journal article" date="2014" name="Int. J. Syst. Evol. Microbiol.">
        <title>Complete genome of a new Firmicutes species belonging to the dominant human colonic microbiota ('Ruminococcus bicirculans') reveals two chromosomes and a selective capacity to utilize plant glucans.</title>
        <authorList>
            <consortium name="NISC Comparative Sequencing Program"/>
            <person name="Wegmann U."/>
            <person name="Louis P."/>
            <person name="Goesmann A."/>
            <person name="Henrissat B."/>
            <person name="Duncan S.H."/>
            <person name="Flint H.J."/>
        </authorList>
    </citation>
    <scope>NUCLEOTIDE SEQUENCE</scope>
    <source>
        <strain evidence="2">NBRC 110608</strain>
    </source>
</reference>
<dbReference type="EMBL" id="AP027735">
    <property type="protein sequence ID" value="BDZ58611.1"/>
    <property type="molecule type" value="Genomic_DNA"/>
</dbReference>
<evidence type="ECO:0000313" key="2">
    <source>
        <dbReference type="EMBL" id="BDZ58611.1"/>
    </source>
</evidence>
<feature type="compositionally biased region" description="Low complexity" evidence="1">
    <location>
        <begin position="461"/>
        <end position="476"/>
    </location>
</feature>
<feature type="compositionally biased region" description="Basic and acidic residues" evidence="1">
    <location>
        <begin position="434"/>
        <end position="443"/>
    </location>
</feature>
<feature type="compositionally biased region" description="Low complexity" evidence="1">
    <location>
        <begin position="40"/>
        <end position="55"/>
    </location>
</feature>
<name>A0ABN6YN90_9MICO</name>
<gene>
    <name evidence="2" type="ORF">GCM10025872_22680</name>
</gene>
<protein>
    <submittedName>
        <fullName evidence="2">Uncharacterized protein</fullName>
    </submittedName>
</protein>
<organism evidence="2">
    <name type="scientific">Barrientosiimonas endolithica</name>
    <dbReference type="NCBI Taxonomy" id="1535208"/>
    <lineage>
        <taxon>Bacteria</taxon>
        <taxon>Bacillati</taxon>
        <taxon>Actinomycetota</taxon>
        <taxon>Actinomycetes</taxon>
        <taxon>Micrococcales</taxon>
        <taxon>Dermacoccaceae</taxon>
        <taxon>Barrientosiimonas</taxon>
    </lineage>
</organism>
<feature type="compositionally biased region" description="Pro residues" evidence="1">
    <location>
        <begin position="413"/>
        <end position="425"/>
    </location>
</feature>
<feature type="region of interest" description="Disordered" evidence="1">
    <location>
        <begin position="406"/>
        <end position="499"/>
    </location>
</feature>
<proteinExistence type="predicted"/>